<evidence type="ECO:0008006" key="4">
    <source>
        <dbReference type="Google" id="ProtNLM"/>
    </source>
</evidence>
<name>A0A6I6JIL0_9BACT</name>
<protein>
    <recommendedName>
        <fullName evidence="4">Alpha/beta hydrolase</fullName>
    </recommendedName>
</protein>
<dbReference type="KEGG" id="mcos:GM418_03210"/>
<keyword evidence="1" id="KW-1133">Transmembrane helix</keyword>
<keyword evidence="1" id="KW-0472">Membrane</keyword>
<gene>
    <name evidence="2" type="ORF">GM418_03210</name>
</gene>
<organism evidence="2 3">
    <name type="scientific">Maribellus comscasis</name>
    <dbReference type="NCBI Taxonomy" id="2681766"/>
    <lineage>
        <taxon>Bacteria</taxon>
        <taxon>Pseudomonadati</taxon>
        <taxon>Bacteroidota</taxon>
        <taxon>Bacteroidia</taxon>
        <taxon>Marinilabiliales</taxon>
        <taxon>Prolixibacteraceae</taxon>
        <taxon>Maribellus</taxon>
    </lineage>
</organism>
<dbReference type="AlphaFoldDB" id="A0A6I6JIL0"/>
<dbReference type="InterPro" id="IPR029058">
    <property type="entry name" value="AB_hydrolase_fold"/>
</dbReference>
<reference evidence="2 3" key="1">
    <citation type="submission" date="2019-11" db="EMBL/GenBank/DDBJ databases">
        <authorList>
            <person name="Zheng R.K."/>
            <person name="Sun C.M."/>
        </authorList>
    </citation>
    <scope>NUCLEOTIDE SEQUENCE [LARGE SCALE GENOMIC DNA]</scope>
    <source>
        <strain evidence="2 3">WC007</strain>
    </source>
</reference>
<sequence length="345" mass="40115">MNSKEAILYIHGSHCTVKNEAIDQLEKDLVNANSFADVSIVTETDISTSETVKKVQLTYHDTKKVKEFYVFEVFWGDLKKSFSEERPLHRFFKSTMLISYWLFSGIWRAIFFTPKMALPLLGSMLLVLGWYLSLLLIFADGLKNYLQDYQQLVCFINSITSWKSWIVWSVFTLLLTVFPTDRIISMAYFSRSYLQDSTLRSKIRERIITVMGKVGKDDRFDSIQILAHSFGSILATEFLSYNNLFPENKKIRVVTLGASLGFIINRARWIGEVLFQAQKNPNVQHWHDYFSYKDWLCSLTPKDPLSDSFESIELNRKVPIGEQLSGHSHQMYFSDEIVLKEILKQ</sequence>
<keyword evidence="3" id="KW-1185">Reference proteome</keyword>
<dbReference type="EMBL" id="CP046401">
    <property type="protein sequence ID" value="QGY42695.1"/>
    <property type="molecule type" value="Genomic_DNA"/>
</dbReference>
<evidence type="ECO:0000313" key="3">
    <source>
        <dbReference type="Proteomes" id="UP000428260"/>
    </source>
</evidence>
<dbReference type="RefSeq" id="WP_158863089.1">
    <property type="nucleotide sequence ID" value="NZ_CP046401.1"/>
</dbReference>
<feature type="transmembrane region" description="Helical" evidence="1">
    <location>
        <begin position="91"/>
        <end position="111"/>
    </location>
</feature>
<keyword evidence="1" id="KW-0812">Transmembrane</keyword>
<evidence type="ECO:0000256" key="1">
    <source>
        <dbReference type="SAM" id="Phobius"/>
    </source>
</evidence>
<feature type="transmembrane region" description="Helical" evidence="1">
    <location>
        <begin position="118"/>
        <end position="139"/>
    </location>
</feature>
<accession>A0A6I6JIL0</accession>
<dbReference type="SUPFAM" id="SSF53474">
    <property type="entry name" value="alpha/beta-Hydrolases"/>
    <property type="match status" value="1"/>
</dbReference>
<proteinExistence type="predicted"/>
<dbReference type="Proteomes" id="UP000428260">
    <property type="component" value="Chromosome"/>
</dbReference>
<evidence type="ECO:0000313" key="2">
    <source>
        <dbReference type="EMBL" id="QGY42695.1"/>
    </source>
</evidence>